<dbReference type="Gene3D" id="1.10.630.10">
    <property type="entry name" value="Cytochrome P450"/>
    <property type="match status" value="1"/>
</dbReference>
<evidence type="ECO:0000256" key="1">
    <source>
        <dbReference type="ARBA" id="ARBA00001971"/>
    </source>
</evidence>
<protein>
    <submittedName>
        <fullName evidence="11">Cytochrome P450 120</fullName>
        <ecNumber evidence="11">1.14.-.-</ecNumber>
    </submittedName>
</protein>
<feature type="binding site" description="axial binding residue" evidence="8">
    <location>
        <position position="415"/>
    </location>
    <ligand>
        <name>heme</name>
        <dbReference type="ChEBI" id="CHEBI:30413"/>
    </ligand>
    <ligandPart>
        <name>Fe</name>
        <dbReference type="ChEBI" id="CHEBI:18248"/>
    </ligandPart>
</feature>
<dbReference type="GO" id="GO:0016705">
    <property type="term" value="F:oxidoreductase activity, acting on paired donors, with incorporation or reduction of molecular oxygen"/>
    <property type="evidence" value="ECO:0007669"/>
    <property type="project" value="InterPro"/>
</dbReference>
<dbReference type="Pfam" id="PF00067">
    <property type="entry name" value="p450"/>
    <property type="match status" value="1"/>
</dbReference>
<dbReference type="PRINTS" id="PR00465">
    <property type="entry name" value="EP450IV"/>
</dbReference>
<evidence type="ECO:0000256" key="5">
    <source>
        <dbReference type="ARBA" id="ARBA00023002"/>
    </source>
</evidence>
<comment type="similarity">
    <text evidence="2 9">Belongs to the cytochrome P450 family.</text>
</comment>
<gene>
    <name evidence="11" type="ORF">C1752_06152</name>
</gene>
<dbReference type="GO" id="GO:0016125">
    <property type="term" value="P:sterol metabolic process"/>
    <property type="evidence" value="ECO:0007669"/>
    <property type="project" value="TreeGrafter"/>
</dbReference>
<evidence type="ECO:0000256" key="6">
    <source>
        <dbReference type="ARBA" id="ARBA00023004"/>
    </source>
</evidence>
<dbReference type="RefSeq" id="WP_110987952.1">
    <property type="nucleotide sequence ID" value="NZ_CAWNWM010000016.1"/>
</dbReference>
<dbReference type="PROSITE" id="PS00086">
    <property type="entry name" value="CYTOCHROME_P450"/>
    <property type="match status" value="1"/>
</dbReference>
<dbReference type="GO" id="GO:0020037">
    <property type="term" value="F:heme binding"/>
    <property type="evidence" value="ECO:0007669"/>
    <property type="project" value="InterPro"/>
</dbReference>
<evidence type="ECO:0000256" key="4">
    <source>
        <dbReference type="ARBA" id="ARBA00022723"/>
    </source>
</evidence>
<evidence type="ECO:0000256" key="3">
    <source>
        <dbReference type="ARBA" id="ARBA00022617"/>
    </source>
</evidence>
<name>A0A2W1JKR5_9CYAN</name>
<dbReference type="InterPro" id="IPR017972">
    <property type="entry name" value="Cyt_P450_CS"/>
</dbReference>
<keyword evidence="7 9" id="KW-0503">Monooxygenase</keyword>
<dbReference type="InterPro" id="IPR001128">
    <property type="entry name" value="Cyt_P450"/>
</dbReference>
<dbReference type="InterPro" id="IPR002403">
    <property type="entry name" value="Cyt_P450_E_grp-IV"/>
</dbReference>
<proteinExistence type="inferred from homology"/>
<sequence>MDQPLKNWTVFSDEQSPPEQLSEPPRRPKWTDTLAYIADPDQFCRHNLAQYGPVFKTSVFGGTTVFVGSAEAIQMTFNGDADYTEIGLPATTMDMFGEFSLFQRPDLHRQRKSAVRPAFSGNMLADYCAKIHPLLTEHLQSWDASQPIALTPLLEDFVFDLLVLQLLGIPLSQGDVALTGLPISTKAELKRQYQTFFDGFYGLVKWQSPLTTFGRGKRARAKLIDFMRALIQQRRQTPLEPATDFLSMMLASQQENPDSVFSDDLIENQCLLQLWASHYEVSILLSSWMYQLGQYPQCIKQVRAEQVAVLGKEEHLEALSMEQLKPLMFLDATIKETLRLLPPSSTATRKLTKSVALDGVLFKAGWNVIAEPRIAHAIEAYFANPDQFKPERFLPEQGEGRMYEFIPFGGGVHACLGAQLAIATAKIFILHLLQRFDWDLMGDADFIQFPLKRIKSNYRIKLQAREEVTCL</sequence>
<evidence type="ECO:0000256" key="10">
    <source>
        <dbReference type="SAM" id="MobiDB-lite"/>
    </source>
</evidence>
<dbReference type="EMBL" id="PQWO01000016">
    <property type="protein sequence ID" value="PZD71532.1"/>
    <property type="molecule type" value="Genomic_DNA"/>
</dbReference>
<comment type="cofactor">
    <cofactor evidence="1 8">
        <name>heme</name>
        <dbReference type="ChEBI" id="CHEBI:30413"/>
    </cofactor>
</comment>
<evidence type="ECO:0000256" key="9">
    <source>
        <dbReference type="RuleBase" id="RU000461"/>
    </source>
</evidence>
<dbReference type="Proteomes" id="UP000248857">
    <property type="component" value="Unassembled WGS sequence"/>
</dbReference>
<organism evidence="11 12">
    <name type="scientific">Acaryochloris thomasi RCC1774</name>
    <dbReference type="NCBI Taxonomy" id="1764569"/>
    <lineage>
        <taxon>Bacteria</taxon>
        <taxon>Bacillati</taxon>
        <taxon>Cyanobacteriota</taxon>
        <taxon>Cyanophyceae</taxon>
        <taxon>Acaryochloridales</taxon>
        <taxon>Acaryochloridaceae</taxon>
        <taxon>Acaryochloris</taxon>
        <taxon>Acaryochloris thomasi</taxon>
    </lineage>
</organism>
<keyword evidence="6 8" id="KW-0408">Iron</keyword>
<feature type="region of interest" description="Disordered" evidence="10">
    <location>
        <begin position="1"/>
        <end position="28"/>
    </location>
</feature>
<keyword evidence="5 9" id="KW-0560">Oxidoreductase</keyword>
<keyword evidence="12" id="KW-1185">Reference proteome</keyword>
<keyword evidence="4 8" id="KW-0479">Metal-binding</keyword>
<accession>A0A2W1JKR5</accession>
<evidence type="ECO:0000256" key="8">
    <source>
        <dbReference type="PIRSR" id="PIRSR602403-1"/>
    </source>
</evidence>
<evidence type="ECO:0000256" key="2">
    <source>
        <dbReference type="ARBA" id="ARBA00010617"/>
    </source>
</evidence>
<dbReference type="GO" id="GO:0005506">
    <property type="term" value="F:iron ion binding"/>
    <property type="evidence" value="ECO:0007669"/>
    <property type="project" value="InterPro"/>
</dbReference>
<dbReference type="AlphaFoldDB" id="A0A2W1JKR5"/>
<dbReference type="SUPFAM" id="SSF48264">
    <property type="entry name" value="Cytochrome P450"/>
    <property type="match status" value="1"/>
</dbReference>
<dbReference type="PANTHER" id="PTHR24286">
    <property type="entry name" value="CYTOCHROME P450 26"/>
    <property type="match status" value="1"/>
</dbReference>
<dbReference type="GO" id="GO:0004497">
    <property type="term" value="F:monooxygenase activity"/>
    <property type="evidence" value="ECO:0007669"/>
    <property type="project" value="UniProtKB-KW"/>
</dbReference>
<evidence type="ECO:0000313" key="12">
    <source>
        <dbReference type="Proteomes" id="UP000248857"/>
    </source>
</evidence>
<reference evidence="11 12" key="1">
    <citation type="journal article" date="2018" name="Sci. Rep.">
        <title>A novel species of the marine cyanobacterium Acaryochloris with a unique pigment content and lifestyle.</title>
        <authorList>
            <person name="Partensky F."/>
            <person name="Six C."/>
            <person name="Ratin M."/>
            <person name="Garczarek L."/>
            <person name="Vaulot D."/>
            <person name="Probert I."/>
            <person name="Calteau A."/>
            <person name="Gourvil P."/>
            <person name="Marie D."/>
            <person name="Grebert T."/>
            <person name="Bouchier C."/>
            <person name="Le Panse S."/>
            <person name="Gachenot M."/>
            <person name="Rodriguez F."/>
            <person name="Garrido J.L."/>
        </authorList>
    </citation>
    <scope>NUCLEOTIDE SEQUENCE [LARGE SCALE GENOMIC DNA]</scope>
    <source>
        <strain evidence="11 12">RCC1774</strain>
    </source>
</reference>
<dbReference type="InterPro" id="IPR036396">
    <property type="entry name" value="Cyt_P450_sf"/>
</dbReference>
<dbReference type="OrthoDB" id="446280at2"/>
<dbReference type="PANTHER" id="PTHR24286:SF24">
    <property type="entry name" value="LANOSTEROL 14-ALPHA DEMETHYLASE"/>
    <property type="match status" value="1"/>
</dbReference>
<keyword evidence="3 8" id="KW-0349">Heme</keyword>
<evidence type="ECO:0000313" key="11">
    <source>
        <dbReference type="EMBL" id="PZD71532.1"/>
    </source>
</evidence>
<comment type="caution">
    <text evidence="11">The sequence shown here is derived from an EMBL/GenBank/DDBJ whole genome shotgun (WGS) entry which is preliminary data.</text>
</comment>
<dbReference type="EC" id="1.14.-.-" evidence="11"/>
<evidence type="ECO:0000256" key="7">
    <source>
        <dbReference type="ARBA" id="ARBA00023033"/>
    </source>
</evidence>